<dbReference type="AlphaFoldDB" id="A0A6J6MKC3"/>
<feature type="domain" description="Cupin type-2" evidence="1">
    <location>
        <begin position="41"/>
        <end position="103"/>
    </location>
</feature>
<dbReference type="InterPro" id="IPR013096">
    <property type="entry name" value="Cupin_2"/>
</dbReference>
<dbReference type="InterPro" id="IPR014710">
    <property type="entry name" value="RmlC-like_jellyroll"/>
</dbReference>
<dbReference type="PANTHER" id="PTHR43698:SF1">
    <property type="entry name" value="BLL4564 PROTEIN"/>
    <property type="match status" value="1"/>
</dbReference>
<evidence type="ECO:0000313" key="2">
    <source>
        <dbReference type="EMBL" id="CAB4674670.1"/>
    </source>
</evidence>
<organism evidence="2">
    <name type="scientific">freshwater metagenome</name>
    <dbReference type="NCBI Taxonomy" id="449393"/>
    <lineage>
        <taxon>unclassified sequences</taxon>
        <taxon>metagenomes</taxon>
        <taxon>ecological metagenomes</taxon>
    </lineage>
</organism>
<gene>
    <name evidence="2" type="ORF">UFOPK2282_01277</name>
</gene>
<sequence length="118" mass="12262">MKYVSKQELTTDVATGEGGIAGLSLTWLQGPHTNDELDVGIAHVQPGASTPAHVHRKGQVIVTVEGRGYVLTGSGERIETSAGDVVICPAGETHTHGSVGDERWAHLTITTGTHGVGE</sequence>
<protein>
    <submittedName>
        <fullName evidence="2">Unannotated protein</fullName>
    </submittedName>
</protein>
<accession>A0A6J6MKC3</accession>
<dbReference type="EMBL" id="CAEZWR010000178">
    <property type="protein sequence ID" value="CAB4674670.1"/>
    <property type="molecule type" value="Genomic_DNA"/>
</dbReference>
<name>A0A6J6MKC3_9ZZZZ</name>
<dbReference type="PANTHER" id="PTHR43698">
    <property type="entry name" value="RIBD C-TERMINAL DOMAIN CONTAINING PROTEIN"/>
    <property type="match status" value="1"/>
</dbReference>
<evidence type="ECO:0000259" key="1">
    <source>
        <dbReference type="Pfam" id="PF07883"/>
    </source>
</evidence>
<reference evidence="2" key="1">
    <citation type="submission" date="2020-05" db="EMBL/GenBank/DDBJ databases">
        <authorList>
            <person name="Chiriac C."/>
            <person name="Salcher M."/>
            <person name="Ghai R."/>
            <person name="Kavagutti S V."/>
        </authorList>
    </citation>
    <scope>NUCLEOTIDE SEQUENCE</scope>
</reference>
<dbReference type="SUPFAM" id="SSF51182">
    <property type="entry name" value="RmlC-like cupins"/>
    <property type="match status" value="1"/>
</dbReference>
<proteinExistence type="predicted"/>
<dbReference type="Pfam" id="PF07883">
    <property type="entry name" value="Cupin_2"/>
    <property type="match status" value="1"/>
</dbReference>
<dbReference type="InterPro" id="IPR011051">
    <property type="entry name" value="RmlC_Cupin_sf"/>
</dbReference>
<dbReference type="Gene3D" id="2.60.120.10">
    <property type="entry name" value="Jelly Rolls"/>
    <property type="match status" value="1"/>
</dbReference>